<feature type="compositionally biased region" description="Basic residues" evidence="1">
    <location>
        <begin position="107"/>
        <end position="117"/>
    </location>
</feature>
<evidence type="ECO:0000313" key="2">
    <source>
        <dbReference type="EMBL" id="KAJ5075662.1"/>
    </source>
</evidence>
<proteinExistence type="predicted"/>
<dbReference type="AlphaFoldDB" id="A0A9Q0LMK9"/>
<evidence type="ECO:0000313" key="3">
    <source>
        <dbReference type="Proteomes" id="UP001149090"/>
    </source>
</evidence>
<organism evidence="2 3">
    <name type="scientific">Anaeramoeba ignava</name>
    <name type="common">Anaerobic marine amoeba</name>
    <dbReference type="NCBI Taxonomy" id="1746090"/>
    <lineage>
        <taxon>Eukaryota</taxon>
        <taxon>Metamonada</taxon>
        <taxon>Anaeramoebidae</taxon>
        <taxon>Anaeramoeba</taxon>
    </lineage>
</organism>
<accession>A0A9Q0LMK9</accession>
<dbReference type="EMBL" id="JAPDFW010000064">
    <property type="protein sequence ID" value="KAJ5075662.1"/>
    <property type="molecule type" value="Genomic_DNA"/>
</dbReference>
<dbReference type="Proteomes" id="UP001149090">
    <property type="component" value="Unassembled WGS sequence"/>
</dbReference>
<keyword evidence="3" id="KW-1185">Reference proteome</keyword>
<evidence type="ECO:0000256" key="1">
    <source>
        <dbReference type="SAM" id="MobiDB-lite"/>
    </source>
</evidence>
<feature type="region of interest" description="Disordered" evidence="1">
    <location>
        <begin position="102"/>
        <end position="123"/>
    </location>
</feature>
<protein>
    <submittedName>
        <fullName evidence="2">Uncharacterized protein</fullName>
    </submittedName>
</protein>
<name>A0A9Q0LMK9_ANAIG</name>
<gene>
    <name evidence="2" type="ORF">M0811_07232</name>
</gene>
<reference evidence="2" key="1">
    <citation type="submission" date="2022-10" db="EMBL/GenBank/DDBJ databases">
        <title>Novel sulphate-reducing endosymbionts in the free-living metamonad Anaeramoeba.</title>
        <authorList>
            <person name="Jerlstrom-Hultqvist J."/>
            <person name="Cepicka I."/>
            <person name="Gallot-Lavallee L."/>
            <person name="Salas-Leiva D."/>
            <person name="Curtis B.A."/>
            <person name="Zahonova K."/>
            <person name="Pipaliya S."/>
            <person name="Dacks J."/>
            <person name="Roger A.J."/>
        </authorList>
    </citation>
    <scope>NUCLEOTIDE SEQUENCE</scope>
    <source>
        <strain evidence="2">BMAN</strain>
    </source>
</reference>
<sequence length="123" mass="14272">MNQIPELLDELNEIEKIANNFYSKLDKTIQENISSREIEETKKKLLQTIISFEKKIIEAKLDNVWKGGDTIEDQNRSLSEIEKDDKKFLEKIGINSEAAKKELGSRKMSHSAQKKNYPKISNF</sequence>
<comment type="caution">
    <text evidence="2">The sequence shown here is derived from an EMBL/GenBank/DDBJ whole genome shotgun (WGS) entry which is preliminary data.</text>
</comment>